<dbReference type="Proteomes" id="UP000768646">
    <property type="component" value="Unassembled WGS sequence"/>
</dbReference>
<dbReference type="EMBL" id="JABTEG010000001">
    <property type="protein sequence ID" value="KAG4306227.1"/>
    <property type="molecule type" value="Genomic_DNA"/>
</dbReference>
<evidence type="ECO:0000313" key="2">
    <source>
        <dbReference type="Proteomes" id="UP000768646"/>
    </source>
</evidence>
<gene>
    <name evidence="1" type="ORF">PORY_000215</name>
</gene>
<comment type="caution">
    <text evidence="1">The sequence shown here is derived from an EMBL/GenBank/DDBJ whole genome shotgun (WGS) entry which is preliminary data.</text>
</comment>
<protein>
    <submittedName>
        <fullName evidence="1">Uncharacterized protein</fullName>
    </submittedName>
</protein>
<keyword evidence="2" id="KW-1185">Reference proteome</keyword>
<reference evidence="1 2" key="1">
    <citation type="journal article" date="2021" name="Commun. Biol.">
        <title>Genomic insights into the host specific adaptation of the Pneumocystis genus.</title>
        <authorList>
            <person name="Cisse O.H."/>
            <person name="Ma L."/>
            <person name="Dekker J.P."/>
            <person name="Khil P.P."/>
            <person name="Youn J.-H."/>
            <person name="Brenchley J.M."/>
            <person name="Blair R."/>
            <person name="Pahar B."/>
            <person name="Chabe M."/>
            <person name="Van Rompay K.K.A."/>
            <person name="Keesler R."/>
            <person name="Sukura A."/>
            <person name="Hirsch V."/>
            <person name="Kutty G."/>
            <person name="Liu Y."/>
            <person name="Peng L."/>
            <person name="Chen J."/>
            <person name="Song J."/>
            <person name="Weissenbacher-Lang C."/>
            <person name="Xu J."/>
            <person name="Upham N.S."/>
            <person name="Stajich J.E."/>
            <person name="Cuomo C.A."/>
            <person name="Cushion M.T."/>
            <person name="Kovacs J.A."/>
        </authorList>
    </citation>
    <scope>NUCLEOTIDE SEQUENCE [LARGE SCALE GENOMIC DNA]</scope>
    <source>
        <strain evidence="1 2">RABM</strain>
    </source>
</reference>
<evidence type="ECO:0000313" key="1">
    <source>
        <dbReference type="EMBL" id="KAG4306227.1"/>
    </source>
</evidence>
<proteinExistence type="predicted"/>
<name>A0ACB7CEL1_9ASCO</name>
<sequence length="179" mass="21629">MKSFKKTKSLAHKSQQNLDKKHILKYSYEGKLEKNRKKRIYITRLRKKYFRYLKEYQKNSIKKGYYESESGNISFSDPDTKYSSFLNNQISNESYNKNKLFLKRSLEGTHCLKEKRTETISPKEKVLTVKEKYKKEKKRPIDERYRKYKIMTQVTKKGQPKLNKRIGLLLDKIKEIVKK</sequence>
<accession>A0ACB7CEL1</accession>
<organism evidence="1 2">
    <name type="scientific">Pneumocystis oryctolagi</name>
    <dbReference type="NCBI Taxonomy" id="42067"/>
    <lineage>
        <taxon>Eukaryota</taxon>
        <taxon>Fungi</taxon>
        <taxon>Dikarya</taxon>
        <taxon>Ascomycota</taxon>
        <taxon>Taphrinomycotina</taxon>
        <taxon>Pneumocystomycetes</taxon>
        <taxon>Pneumocystaceae</taxon>
        <taxon>Pneumocystis</taxon>
    </lineage>
</organism>